<keyword evidence="3" id="KW-1185">Reference proteome</keyword>
<keyword evidence="1" id="KW-0812">Transmembrane</keyword>
<dbReference type="AlphaFoldDB" id="A0A162Q258"/>
<accession>A0A162Q258</accession>
<proteinExistence type="predicted"/>
<dbReference type="EMBL" id="LRGB01000389">
    <property type="protein sequence ID" value="KZS19335.1"/>
    <property type="molecule type" value="Genomic_DNA"/>
</dbReference>
<dbReference type="Proteomes" id="UP000076858">
    <property type="component" value="Unassembled WGS sequence"/>
</dbReference>
<evidence type="ECO:0000313" key="2">
    <source>
        <dbReference type="EMBL" id="KZS19335.1"/>
    </source>
</evidence>
<keyword evidence="1" id="KW-1133">Transmembrane helix</keyword>
<evidence type="ECO:0000256" key="1">
    <source>
        <dbReference type="SAM" id="Phobius"/>
    </source>
</evidence>
<feature type="transmembrane region" description="Helical" evidence="1">
    <location>
        <begin position="26"/>
        <end position="53"/>
    </location>
</feature>
<name>A0A162Q258_9CRUS</name>
<sequence length="73" mass="8154">MDVLCLGRKKSYMLFNKGMKKTGSTAYFYFISFPVFISAVLHSYPTITVVVVLGKCIAKSLSRPIFRCSHSPA</sequence>
<evidence type="ECO:0000313" key="3">
    <source>
        <dbReference type="Proteomes" id="UP000076858"/>
    </source>
</evidence>
<keyword evidence="1" id="KW-0472">Membrane</keyword>
<gene>
    <name evidence="2" type="ORF">APZ42_014201</name>
</gene>
<comment type="caution">
    <text evidence="2">The sequence shown here is derived from an EMBL/GenBank/DDBJ whole genome shotgun (WGS) entry which is preliminary data.</text>
</comment>
<protein>
    <submittedName>
        <fullName evidence="2">Uncharacterized protein</fullName>
    </submittedName>
</protein>
<organism evidence="2 3">
    <name type="scientific">Daphnia magna</name>
    <dbReference type="NCBI Taxonomy" id="35525"/>
    <lineage>
        <taxon>Eukaryota</taxon>
        <taxon>Metazoa</taxon>
        <taxon>Ecdysozoa</taxon>
        <taxon>Arthropoda</taxon>
        <taxon>Crustacea</taxon>
        <taxon>Branchiopoda</taxon>
        <taxon>Diplostraca</taxon>
        <taxon>Cladocera</taxon>
        <taxon>Anomopoda</taxon>
        <taxon>Daphniidae</taxon>
        <taxon>Daphnia</taxon>
    </lineage>
</organism>
<reference evidence="2 3" key="1">
    <citation type="submission" date="2016-03" db="EMBL/GenBank/DDBJ databases">
        <title>EvidentialGene: Evidence-directed Construction of Genes on Genomes.</title>
        <authorList>
            <person name="Gilbert D.G."/>
            <person name="Choi J.-H."/>
            <person name="Mockaitis K."/>
            <person name="Colbourne J."/>
            <person name="Pfrender M."/>
        </authorList>
    </citation>
    <scope>NUCLEOTIDE SEQUENCE [LARGE SCALE GENOMIC DNA]</scope>
    <source>
        <strain evidence="2 3">Xinb3</strain>
        <tissue evidence="2">Complete organism</tissue>
    </source>
</reference>